<evidence type="ECO:0000313" key="14">
    <source>
        <dbReference type="EMBL" id="AEH39667.1"/>
    </source>
</evidence>
<keyword evidence="4 12" id="KW-0227">DNA damage</keyword>
<feature type="binding site" evidence="12">
    <location>
        <position position="194"/>
    </location>
    <ligand>
        <name>[4Fe-4S] cluster</name>
        <dbReference type="ChEBI" id="CHEBI:49883"/>
    </ligand>
</feature>
<evidence type="ECO:0000256" key="5">
    <source>
        <dbReference type="ARBA" id="ARBA00022801"/>
    </source>
</evidence>
<feature type="binding site" evidence="12">
    <location>
        <position position="197"/>
    </location>
    <ligand>
        <name>[4Fe-4S] cluster</name>
        <dbReference type="ChEBI" id="CHEBI:49883"/>
    </ligand>
</feature>
<accession>F7WZ17</accession>
<dbReference type="NCBIfam" id="TIGR01083">
    <property type="entry name" value="nth"/>
    <property type="match status" value="1"/>
</dbReference>
<evidence type="ECO:0000256" key="11">
    <source>
        <dbReference type="ARBA" id="ARBA00023295"/>
    </source>
</evidence>
<keyword evidence="3 12" id="KW-0479">Metal-binding</keyword>
<dbReference type="CDD" id="cd00056">
    <property type="entry name" value="ENDO3c"/>
    <property type="match status" value="1"/>
</dbReference>
<dbReference type="Gene3D" id="1.10.1670.10">
    <property type="entry name" value="Helix-hairpin-Helix base-excision DNA repair enzymes (C-terminal)"/>
    <property type="match status" value="1"/>
</dbReference>
<evidence type="ECO:0000256" key="10">
    <source>
        <dbReference type="ARBA" id="ARBA00023239"/>
    </source>
</evidence>
<dbReference type="HOGENOM" id="CLU_012862_3_0_6"/>
<evidence type="ECO:0000256" key="4">
    <source>
        <dbReference type="ARBA" id="ARBA00022763"/>
    </source>
</evidence>
<dbReference type="SMART" id="SM00478">
    <property type="entry name" value="ENDO3c"/>
    <property type="match status" value="1"/>
</dbReference>
<dbReference type="PANTHER" id="PTHR10359">
    <property type="entry name" value="A/G-SPECIFIC ADENINE GLYCOSYLASE/ENDONUCLEASE III"/>
    <property type="match status" value="1"/>
</dbReference>
<keyword evidence="5 12" id="KW-0378">Hydrolase</keyword>
<keyword evidence="8 12" id="KW-0238">DNA-binding</keyword>
<protein>
    <recommendedName>
        <fullName evidence="12">Endonuclease III</fullName>
        <ecNumber evidence="12">4.2.99.18</ecNumber>
    </recommendedName>
    <alternativeName>
        <fullName evidence="12">DNA-(apurinic or apyrimidinic site) lyase</fullName>
    </alternativeName>
</protein>
<dbReference type="GO" id="GO:0140078">
    <property type="term" value="F:class I DNA-(apurinic or apyrimidinic site) endonuclease activity"/>
    <property type="evidence" value="ECO:0007669"/>
    <property type="project" value="UniProtKB-EC"/>
</dbReference>
<keyword evidence="9 12" id="KW-0234">DNA repair</keyword>
<dbReference type="InterPro" id="IPR023170">
    <property type="entry name" value="HhH_base_excis_C"/>
</dbReference>
<evidence type="ECO:0000256" key="3">
    <source>
        <dbReference type="ARBA" id="ARBA00022723"/>
    </source>
</evidence>
<dbReference type="EMBL" id="CP001817">
    <property type="protein sequence ID" value="AEH39667.1"/>
    <property type="molecule type" value="Genomic_DNA"/>
</dbReference>
<dbReference type="KEGG" id="baj:BCTU_076"/>
<evidence type="ECO:0000313" key="15">
    <source>
        <dbReference type="Proteomes" id="UP000006811"/>
    </source>
</evidence>
<evidence type="ECO:0000256" key="2">
    <source>
        <dbReference type="ARBA" id="ARBA00022485"/>
    </source>
</evidence>
<comment type="cofactor">
    <cofactor evidence="12">
        <name>[4Fe-4S] cluster</name>
        <dbReference type="ChEBI" id="CHEBI:49883"/>
    </cofactor>
    <text evidence="12">Binds 1 [4Fe-4S] cluster.</text>
</comment>
<comment type="catalytic activity">
    <reaction evidence="12">
        <text>2'-deoxyribonucleotide-(2'-deoxyribose 5'-phosphate)-2'-deoxyribonucleotide-DNA = a 3'-end 2'-deoxyribonucleotide-(2,3-dehydro-2,3-deoxyribose 5'-phosphate)-DNA + a 5'-end 5'-phospho-2'-deoxyribonucleoside-DNA + H(+)</text>
        <dbReference type="Rhea" id="RHEA:66592"/>
        <dbReference type="Rhea" id="RHEA-COMP:13180"/>
        <dbReference type="Rhea" id="RHEA-COMP:16897"/>
        <dbReference type="Rhea" id="RHEA-COMP:17067"/>
        <dbReference type="ChEBI" id="CHEBI:15378"/>
        <dbReference type="ChEBI" id="CHEBI:136412"/>
        <dbReference type="ChEBI" id="CHEBI:157695"/>
        <dbReference type="ChEBI" id="CHEBI:167181"/>
        <dbReference type="EC" id="4.2.99.18"/>
    </reaction>
</comment>
<sequence>MNNVIRRLILQEFEIYCEKPATELRYSSDFELLISVILSAQVTDKQVNIVTKKLFKIASTPMQILNLGYFKLKLLIKSLGLYNKKTLYIINLCKILQNKYKGKIPRTQKTLLSLPGVGKKTANIILNTIFYKNYIAVDRHVFRVCNRTGFVTGCSTDVIEKKLMHHVPIKYILRIHNWFVLHGRYICKARKPKCHVCIINKWCKYFKNIKC</sequence>
<keyword evidence="2 12" id="KW-0004">4Fe-4S</keyword>
<dbReference type="PROSITE" id="PS00764">
    <property type="entry name" value="ENDONUCLEASE_III_1"/>
    <property type="match status" value="1"/>
</dbReference>
<dbReference type="Proteomes" id="UP000006811">
    <property type="component" value="Chromosome"/>
</dbReference>
<reference evidence="14 15" key="1">
    <citation type="journal article" date="2011" name="Appl. Environ. Microbiol.">
        <title>The genome of Buchnera aphidicola from the aphid Cinara tujafilina provides new clues about the evolutionary history of metabolic losses in bacterial endosymbionts.</title>
        <authorList>
            <person name="Lamelas A."/>
            <person name="Gosalbes M.J."/>
            <person name="Moya A."/>
            <person name="Latorre A."/>
        </authorList>
    </citation>
    <scope>NUCLEOTIDE SEQUENCE [LARGE SCALE GENOMIC DNA]</scope>
    <source>
        <strain evidence="15">Cinara tujafilina</strain>
    </source>
</reference>
<evidence type="ECO:0000256" key="1">
    <source>
        <dbReference type="ARBA" id="ARBA00008343"/>
    </source>
</evidence>
<keyword evidence="10 12" id="KW-0456">Lyase</keyword>
<keyword evidence="11 12" id="KW-0326">Glycosidase</keyword>
<dbReference type="Pfam" id="PF00730">
    <property type="entry name" value="HhH-GPD"/>
    <property type="match status" value="1"/>
</dbReference>
<feature type="binding site" evidence="12">
    <location>
        <position position="203"/>
    </location>
    <ligand>
        <name>[4Fe-4S] cluster</name>
        <dbReference type="ChEBI" id="CHEBI:49883"/>
    </ligand>
</feature>
<dbReference type="GO" id="GO:0006285">
    <property type="term" value="P:base-excision repair, AP site formation"/>
    <property type="evidence" value="ECO:0007669"/>
    <property type="project" value="TreeGrafter"/>
</dbReference>
<dbReference type="PANTHER" id="PTHR10359:SF18">
    <property type="entry name" value="ENDONUCLEASE III"/>
    <property type="match status" value="1"/>
</dbReference>
<evidence type="ECO:0000256" key="7">
    <source>
        <dbReference type="ARBA" id="ARBA00023014"/>
    </source>
</evidence>
<dbReference type="SMART" id="SM00525">
    <property type="entry name" value="FES"/>
    <property type="match status" value="1"/>
</dbReference>
<dbReference type="eggNOG" id="COG0177">
    <property type="taxonomic scope" value="Bacteria"/>
</dbReference>
<keyword evidence="15" id="KW-1185">Reference proteome</keyword>
<comment type="similarity">
    <text evidence="1 12">Belongs to the Nth/MutY family.</text>
</comment>
<proteinExistence type="inferred from homology"/>
<evidence type="ECO:0000256" key="6">
    <source>
        <dbReference type="ARBA" id="ARBA00023004"/>
    </source>
</evidence>
<gene>
    <name evidence="12 14" type="primary">nth</name>
    <name evidence="14" type="ORF">BCTU_076</name>
</gene>
<evidence type="ECO:0000256" key="9">
    <source>
        <dbReference type="ARBA" id="ARBA00023204"/>
    </source>
</evidence>
<feature type="binding site" evidence="12">
    <location>
        <position position="187"/>
    </location>
    <ligand>
        <name>[4Fe-4S] cluster</name>
        <dbReference type="ChEBI" id="CHEBI:49883"/>
    </ligand>
</feature>
<dbReference type="InterPro" id="IPR000445">
    <property type="entry name" value="HhH_motif"/>
</dbReference>
<dbReference type="Pfam" id="PF00633">
    <property type="entry name" value="HHH"/>
    <property type="match status" value="1"/>
</dbReference>
<keyword evidence="14" id="KW-0255">Endonuclease</keyword>
<dbReference type="InterPro" id="IPR004035">
    <property type="entry name" value="Endouclease-III_FeS-bd_BS"/>
</dbReference>
<dbReference type="GO" id="GO:0003677">
    <property type="term" value="F:DNA binding"/>
    <property type="evidence" value="ECO:0007669"/>
    <property type="project" value="UniProtKB-UniRule"/>
</dbReference>
<dbReference type="SUPFAM" id="SSF48150">
    <property type="entry name" value="DNA-glycosylase"/>
    <property type="match status" value="1"/>
</dbReference>
<dbReference type="GO" id="GO:0051539">
    <property type="term" value="F:4 iron, 4 sulfur cluster binding"/>
    <property type="evidence" value="ECO:0007669"/>
    <property type="project" value="UniProtKB-UniRule"/>
</dbReference>
<dbReference type="InterPro" id="IPR011257">
    <property type="entry name" value="DNA_glycosylase"/>
</dbReference>
<dbReference type="Pfam" id="PF10576">
    <property type="entry name" value="EndIII_4Fe-2S"/>
    <property type="match status" value="1"/>
</dbReference>
<dbReference type="Gene3D" id="1.10.340.30">
    <property type="entry name" value="Hypothetical protein, domain 2"/>
    <property type="match status" value="1"/>
</dbReference>
<keyword evidence="6 12" id="KW-0408">Iron</keyword>
<dbReference type="InterPro" id="IPR003265">
    <property type="entry name" value="HhH-GPD_domain"/>
</dbReference>
<dbReference type="AlphaFoldDB" id="F7WZ17"/>
<dbReference type="GO" id="GO:0019104">
    <property type="term" value="F:DNA N-glycosylase activity"/>
    <property type="evidence" value="ECO:0007669"/>
    <property type="project" value="UniProtKB-UniRule"/>
</dbReference>
<dbReference type="PIRSF" id="PIRSF001435">
    <property type="entry name" value="Nth"/>
    <property type="match status" value="1"/>
</dbReference>
<dbReference type="FunFam" id="1.10.1670.10:FF:000001">
    <property type="entry name" value="Endonuclease III"/>
    <property type="match status" value="1"/>
</dbReference>
<keyword evidence="14" id="KW-0540">Nuclease</keyword>
<dbReference type="FunFam" id="1.10.340.30:FF:000001">
    <property type="entry name" value="Endonuclease III"/>
    <property type="match status" value="1"/>
</dbReference>
<keyword evidence="7 12" id="KW-0411">Iron-sulfur</keyword>
<organism evidence="14 15">
    <name type="scientific">Buchnera aphidicola</name>
    <name type="common">Cinara tujafilina</name>
    <dbReference type="NCBI Taxonomy" id="261317"/>
    <lineage>
        <taxon>Bacteria</taxon>
        <taxon>Pseudomonadati</taxon>
        <taxon>Pseudomonadota</taxon>
        <taxon>Gammaproteobacteria</taxon>
        <taxon>Enterobacterales</taxon>
        <taxon>Erwiniaceae</taxon>
        <taxon>Buchnera</taxon>
    </lineage>
</organism>
<dbReference type="OrthoDB" id="9800977at2"/>
<feature type="domain" description="HhH-GPD" evidence="13">
    <location>
        <begin position="38"/>
        <end position="185"/>
    </location>
</feature>
<dbReference type="InterPro" id="IPR003651">
    <property type="entry name" value="Endonuclease3_FeS-loop_motif"/>
</dbReference>
<dbReference type="STRING" id="261317.BCTU_076"/>
<name>F7WZ17_9GAMM</name>
<evidence type="ECO:0000259" key="13">
    <source>
        <dbReference type="SMART" id="SM00478"/>
    </source>
</evidence>
<comment type="function">
    <text evidence="12">DNA repair enzyme that has both DNA N-glycosylase activity and AP-lyase activity. The DNA N-glycosylase activity releases various damaged pyrimidines from DNA by cleaving the N-glycosidic bond, leaving an AP (apurinic/apyrimidinic) site. The AP-lyase activity cleaves the phosphodiester bond 3' to the AP site by a beta-elimination, leaving a 3'-terminal unsaturated sugar and a product with a terminal 5'-phosphate.</text>
</comment>
<dbReference type="GO" id="GO:0046872">
    <property type="term" value="F:metal ion binding"/>
    <property type="evidence" value="ECO:0007669"/>
    <property type="project" value="UniProtKB-KW"/>
</dbReference>
<dbReference type="EC" id="4.2.99.18" evidence="12"/>
<evidence type="ECO:0000256" key="8">
    <source>
        <dbReference type="ARBA" id="ARBA00023125"/>
    </source>
</evidence>
<dbReference type="HAMAP" id="MF_00942">
    <property type="entry name" value="Nth"/>
    <property type="match status" value="1"/>
</dbReference>
<evidence type="ECO:0000256" key="12">
    <source>
        <dbReference type="HAMAP-Rule" id="MF_00942"/>
    </source>
</evidence>
<dbReference type="InterPro" id="IPR005759">
    <property type="entry name" value="Nth"/>
</dbReference>